<protein>
    <submittedName>
        <fullName evidence="7">ABC transporter ATP-binding protein</fullName>
    </submittedName>
</protein>
<dbReference type="AlphaFoldDB" id="A0A371P9S7"/>
<keyword evidence="5" id="KW-0029">Amino-acid transport</keyword>
<evidence type="ECO:0000256" key="3">
    <source>
        <dbReference type="ARBA" id="ARBA00022741"/>
    </source>
</evidence>
<evidence type="ECO:0000256" key="4">
    <source>
        <dbReference type="ARBA" id="ARBA00022840"/>
    </source>
</evidence>
<dbReference type="SUPFAM" id="SSF52540">
    <property type="entry name" value="P-loop containing nucleoside triphosphate hydrolases"/>
    <property type="match status" value="1"/>
</dbReference>
<dbReference type="Gene3D" id="3.40.50.300">
    <property type="entry name" value="P-loop containing nucleotide triphosphate hydrolases"/>
    <property type="match status" value="1"/>
</dbReference>
<keyword evidence="3" id="KW-0547">Nucleotide-binding</keyword>
<dbReference type="RefSeq" id="WP_119702827.1">
    <property type="nucleotide sequence ID" value="NZ_JBHSOI010000001.1"/>
</dbReference>
<dbReference type="InterPro" id="IPR003593">
    <property type="entry name" value="AAA+_ATPase"/>
</dbReference>
<dbReference type="Proteomes" id="UP000265581">
    <property type="component" value="Unassembled WGS sequence"/>
</dbReference>
<dbReference type="GO" id="GO:0005524">
    <property type="term" value="F:ATP binding"/>
    <property type="evidence" value="ECO:0007669"/>
    <property type="project" value="UniProtKB-KW"/>
</dbReference>
<comment type="similarity">
    <text evidence="1">Belongs to the ABC transporter superfamily.</text>
</comment>
<keyword evidence="2" id="KW-0813">Transport</keyword>
<keyword evidence="4 7" id="KW-0067">ATP-binding</keyword>
<dbReference type="GO" id="GO:0016887">
    <property type="term" value="F:ATP hydrolysis activity"/>
    <property type="evidence" value="ECO:0007669"/>
    <property type="project" value="InterPro"/>
</dbReference>
<comment type="caution">
    <text evidence="7">The sequence shown here is derived from an EMBL/GenBank/DDBJ whole genome shotgun (WGS) entry which is preliminary data.</text>
</comment>
<dbReference type="InterPro" id="IPR017871">
    <property type="entry name" value="ABC_transporter-like_CS"/>
</dbReference>
<evidence type="ECO:0000256" key="2">
    <source>
        <dbReference type="ARBA" id="ARBA00022448"/>
    </source>
</evidence>
<reference evidence="7 8" key="1">
    <citation type="submission" date="2018-08" db="EMBL/GenBank/DDBJ databases">
        <title>Aeromicrobium sp. M2KJ-4, whole genome shotgun sequence.</title>
        <authorList>
            <person name="Tuo L."/>
        </authorList>
    </citation>
    <scope>NUCLEOTIDE SEQUENCE [LARGE SCALE GENOMIC DNA]</scope>
    <source>
        <strain evidence="7 8">M2KJ-4</strain>
    </source>
</reference>
<keyword evidence="8" id="KW-1185">Reference proteome</keyword>
<evidence type="ECO:0000313" key="7">
    <source>
        <dbReference type="EMBL" id="REK72714.1"/>
    </source>
</evidence>
<proteinExistence type="inferred from homology"/>
<dbReference type="InterPro" id="IPR003439">
    <property type="entry name" value="ABC_transporter-like_ATP-bd"/>
</dbReference>
<dbReference type="InterPro" id="IPR027417">
    <property type="entry name" value="P-loop_NTPase"/>
</dbReference>
<gene>
    <name evidence="7" type="ORF">DX116_03675</name>
</gene>
<evidence type="ECO:0000259" key="6">
    <source>
        <dbReference type="PROSITE" id="PS50893"/>
    </source>
</evidence>
<evidence type="ECO:0000313" key="8">
    <source>
        <dbReference type="Proteomes" id="UP000265581"/>
    </source>
</evidence>
<dbReference type="PROSITE" id="PS00211">
    <property type="entry name" value="ABC_TRANSPORTER_1"/>
    <property type="match status" value="1"/>
</dbReference>
<feature type="domain" description="ABC transporter" evidence="6">
    <location>
        <begin position="7"/>
        <end position="239"/>
    </location>
</feature>
<dbReference type="GO" id="GO:0015807">
    <property type="term" value="P:L-amino acid transport"/>
    <property type="evidence" value="ECO:0007669"/>
    <property type="project" value="TreeGrafter"/>
</dbReference>
<dbReference type="SMART" id="SM00382">
    <property type="entry name" value="AAA"/>
    <property type="match status" value="1"/>
</dbReference>
<evidence type="ECO:0000256" key="5">
    <source>
        <dbReference type="ARBA" id="ARBA00022970"/>
    </source>
</evidence>
<dbReference type="OrthoDB" id="9776369at2"/>
<name>A0A371P9S7_9ACTN</name>
<sequence length="239" mass="25215">MTDAPLLEVRGLRAGYGQVNVLHDIDLSVGTGEVVVVLGANGAGKSTLMSAMSGLIPHSGEILVDGSPVGHPRPDQMLARGISLVPQGRGTLTALDVTDNLRVGGTGLGSKKDVDEEIDRWFGIFPRLAERADQIAGTLSGGEQQMLAIARALMSRPRLLLCDEISLGLAPLIVQELFGTLRRVSAESGTALLLVEQNAELALDIASRVYLLEVGAVASSGTADSFRENNNIRQAYLGY</sequence>
<dbReference type="PANTHER" id="PTHR43820">
    <property type="entry name" value="HIGH-AFFINITY BRANCHED-CHAIN AMINO ACID TRANSPORT ATP-BINDING PROTEIN LIVF"/>
    <property type="match status" value="1"/>
</dbReference>
<dbReference type="PANTHER" id="PTHR43820:SF4">
    <property type="entry name" value="HIGH-AFFINITY BRANCHED-CHAIN AMINO ACID TRANSPORT ATP-BINDING PROTEIN LIVF"/>
    <property type="match status" value="1"/>
</dbReference>
<dbReference type="PROSITE" id="PS50893">
    <property type="entry name" value="ABC_TRANSPORTER_2"/>
    <property type="match status" value="1"/>
</dbReference>
<dbReference type="EMBL" id="QUBR01000001">
    <property type="protein sequence ID" value="REK72714.1"/>
    <property type="molecule type" value="Genomic_DNA"/>
</dbReference>
<dbReference type="InterPro" id="IPR052156">
    <property type="entry name" value="BCAA_Transport_ATP-bd_LivF"/>
</dbReference>
<organism evidence="7 8">
    <name type="scientific">Aeromicrobium endophyticum</name>
    <dbReference type="NCBI Taxonomy" id="2292704"/>
    <lineage>
        <taxon>Bacteria</taxon>
        <taxon>Bacillati</taxon>
        <taxon>Actinomycetota</taxon>
        <taxon>Actinomycetes</taxon>
        <taxon>Propionibacteriales</taxon>
        <taxon>Nocardioidaceae</taxon>
        <taxon>Aeromicrobium</taxon>
    </lineage>
</organism>
<dbReference type="GO" id="GO:0015658">
    <property type="term" value="F:branched-chain amino acid transmembrane transporter activity"/>
    <property type="evidence" value="ECO:0007669"/>
    <property type="project" value="TreeGrafter"/>
</dbReference>
<dbReference type="Pfam" id="PF00005">
    <property type="entry name" value="ABC_tran"/>
    <property type="match status" value="1"/>
</dbReference>
<evidence type="ECO:0000256" key="1">
    <source>
        <dbReference type="ARBA" id="ARBA00005417"/>
    </source>
</evidence>
<dbReference type="CDD" id="cd03224">
    <property type="entry name" value="ABC_TM1139_LivF_branched"/>
    <property type="match status" value="1"/>
</dbReference>
<accession>A0A371P9S7</accession>